<dbReference type="FunFam" id="1.10.287.130:FF:000001">
    <property type="entry name" value="Two-component sensor histidine kinase"/>
    <property type="match status" value="1"/>
</dbReference>
<dbReference type="SUPFAM" id="SSF55874">
    <property type="entry name" value="ATPase domain of HSP90 chaperone/DNA topoisomerase II/histidine kinase"/>
    <property type="match status" value="1"/>
</dbReference>
<dbReference type="Gene3D" id="6.10.340.10">
    <property type="match status" value="1"/>
</dbReference>
<reference evidence="18" key="2">
    <citation type="journal article" date="2022" name="Nat. Biotechnol.">
        <title>Carbon-negative production of acetone and isopropanol by gas fermentation at industrial pilot scale.</title>
        <authorList>
            <person name="Liew F.E."/>
            <person name="Nogle R."/>
            <person name="Abdalla T."/>
            <person name="Rasor B.J."/>
            <person name="Canter C."/>
            <person name="Jensen R.O."/>
            <person name="Wang L."/>
            <person name="Strutz J."/>
            <person name="Chirania P."/>
            <person name="De Tissera S."/>
            <person name="Mueller A.P."/>
            <person name="Ruan Z."/>
            <person name="Gao A."/>
            <person name="Tran L."/>
            <person name="Engle N.L."/>
            <person name="Bromley J.C."/>
            <person name="Daniell J."/>
            <person name="Conrado R."/>
            <person name="Tschaplinski T.J."/>
            <person name="Giannone R.J."/>
            <person name="Hettich R.L."/>
            <person name="Karim A.S."/>
            <person name="Simpson S.D."/>
            <person name="Brown S.D."/>
            <person name="Leang C."/>
            <person name="Jewett M.C."/>
            <person name="Kopke M."/>
        </authorList>
    </citation>
    <scope>NUCLEOTIDE SEQUENCE</scope>
    <source>
        <strain evidence="18">DJ015</strain>
    </source>
</reference>
<dbReference type="Pfam" id="PF02518">
    <property type="entry name" value="HATPase_c"/>
    <property type="match status" value="1"/>
</dbReference>
<evidence type="ECO:0000259" key="17">
    <source>
        <dbReference type="PROSITE" id="PS50885"/>
    </source>
</evidence>
<feature type="domain" description="HAMP" evidence="17">
    <location>
        <begin position="233"/>
        <end position="285"/>
    </location>
</feature>
<evidence type="ECO:0000256" key="9">
    <source>
        <dbReference type="ARBA" id="ARBA00022777"/>
    </source>
</evidence>
<protein>
    <recommendedName>
        <fullName evidence="3">histidine kinase</fullName>
        <ecNumber evidence="3">2.7.13.3</ecNumber>
    </recommendedName>
</protein>
<dbReference type="SUPFAM" id="SSF47384">
    <property type="entry name" value="Homodimeric domain of signal transducing histidine kinase"/>
    <property type="match status" value="1"/>
</dbReference>
<keyword evidence="10" id="KW-0067">ATP-binding</keyword>
<dbReference type="PANTHER" id="PTHR45528:SF1">
    <property type="entry name" value="SENSOR HISTIDINE KINASE CPXA"/>
    <property type="match status" value="1"/>
</dbReference>
<dbReference type="InterPro" id="IPR005467">
    <property type="entry name" value="His_kinase_dom"/>
</dbReference>
<keyword evidence="6" id="KW-0808">Transferase</keyword>
<feature type="compositionally biased region" description="Basic and acidic residues" evidence="14">
    <location>
        <begin position="74"/>
        <end position="83"/>
    </location>
</feature>
<keyword evidence="4" id="KW-1003">Cell membrane</keyword>
<dbReference type="SMART" id="SM00388">
    <property type="entry name" value="HisKA"/>
    <property type="match status" value="1"/>
</dbReference>
<dbReference type="InterPro" id="IPR004358">
    <property type="entry name" value="Sig_transdc_His_kin-like_C"/>
</dbReference>
<evidence type="ECO:0000313" key="19">
    <source>
        <dbReference type="Proteomes" id="UP001194098"/>
    </source>
</evidence>
<evidence type="ECO:0000256" key="11">
    <source>
        <dbReference type="ARBA" id="ARBA00022989"/>
    </source>
</evidence>
<keyword evidence="8" id="KW-0547">Nucleotide-binding</keyword>
<dbReference type="SMART" id="SM00387">
    <property type="entry name" value="HATPase_c"/>
    <property type="match status" value="1"/>
</dbReference>
<dbReference type="RefSeq" id="WP_171779509.1">
    <property type="nucleotide sequence ID" value="NZ_JABAGV010000009.1"/>
</dbReference>
<keyword evidence="7 15" id="KW-0812">Transmembrane</keyword>
<dbReference type="PROSITE" id="PS50885">
    <property type="entry name" value="HAMP"/>
    <property type="match status" value="1"/>
</dbReference>
<evidence type="ECO:0000256" key="14">
    <source>
        <dbReference type="SAM" id="MobiDB-lite"/>
    </source>
</evidence>
<dbReference type="CDD" id="cd00075">
    <property type="entry name" value="HATPase"/>
    <property type="match status" value="1"/>
</dbReference>
<evidence type="ECO:0000256" key="2">
    <source>
        <dbReference type="ARBA" id="ARBA00004651"/>
    </source>
</evidence>
<evidence type="ECO:0000256" key="12">
    <source>
        <dbReference type="ARBA" id="ARBA00023012"/>
    </source>
</evidence>
<evidence type="ECO:0000259" key="16">
    <source>
        <dbReference type="PROSITE" id="PS50109"/>
    </source>
</evidence>
<gene>
    <name evidence="18" type="ORF">HGI39_05120</name>
</gene>
<evidence type="ECO:0000256" key="6">
    <source>
        <dbReference type="ARBA" id="ARBA00022679"/>
    </source>
</evidence>
<comment type="catalytic activity">
    <reaction evidence="1">
        <text>ATP + protein L-histidine = ADP + protein N-phospho-L-histidine.</text>
        <dbReference type="EC" id="2.7.13.3"/>
    </reaction>
</comment>
<dbReference type="EMBL" id="JABAGV010000009">
    <property type="protein sequence ID" value="MBC2474097.1"/>
    <property type="molecule type" value="Genomic_DNA"/>
</dbReference>
<dbReference type="Proteomes" id="UP001194098">
    <property type="component" value="Unassembled WGS sequence"/>
</dbReference>
<evidence type="ECO:0000256" key="15">
    <source>
        <dbReference type="SAM" id="Phobius"/>
    </source>
</evidence>
<proteinExistence type="predicted"/>
<dbReference type="AlphaFoldDB" id="A0AAW3W5Q9"/>
<dbReference type="Gene3D" id="1.10.287.130">
    <property type="match status" value="1"/>
</dbReference>
<evidence type="ECO:0000256" key="5">
    <source>
        <dbReference type="ARBA" id="ARBA00022553"/>
    </source>
</evidence>
<keyword evidence="9 18" id="KW-0418">Kinase</keyword>
<dbReference type="PRINTS" id="PR00344">
    <property type="entry name" value="BCTRLSENSOR"/>
</dbReference>
<dbReference type="GO" id="GO:0005886">
    <property type="term" value="C:plasma membrane"/>
    <property type="evidence" value="ECO:0007669"/>
    <property type="project" value="UniProtKB-SubCell"/>
</dbReference>
<dbReference type="GO" id="GO:0005524">
    <property type="term" value="F:ATP binding"/>
    <property type="evidence" value="ECO:0007669"/>
    <property type="project" value="UniProtKB-KW"/>
</dbReference>
<dbReference type="EC" id="2.7.13.3" evidence="3"/>
<evidence type="ECO:0000256" key="8">
    <source>
        <dbReference type="ARBA" id="ARBA00022741"/>
    </source>
</evidence>
<evidence type="ECO:0000313" key="18">
    <source>
        <dbReference type="EMBL" id="MBC2474097.1"/>
    </source>
</evidence>
<dbReference type="InterPro" id="IPR003594">
    <property type="entry name" value="HATPase_dom"/>
</dbReference>
<name>A0AAW3W5Q9_CLOBE</name>
<dbReference type="GO" id="GO:0000155">
    <property type="term" value="F:phosphorelay sensor kinase activity"/>
    <property type="evidence" value="ECO:0007669"/>
    <property type="project" value="InterPro"/>
</dbReference>
<keyword evidence="13 15" id="KW-0472">Membrane</keyword>
<reference evidence="18" key="1">
    <citation type="submission" date="2020-04" db="EMBL/GenBank/DDBJ databases">
        <authorList>
            <person name="Brown S."/>
        </authorList>
    </citation>
    <scope>NUCLEOTIDE SEQUENCE</scope>
    <source>
        <strain evidence="18">DJ015</strain>
    </source>
</reference>
<dbReference type="PANTHER" id="PTHR45528">
    <property type="entry name" value="SENSOR HISTIDINE KINASE CPXA"/>
    <property type="match status" value="1"/>
</dbReference>
<keyword evidence="12" id="KW-0902">Two-component regulatory system</keyword>
<organism evidence="18 19">
    <name type="scientific">Clostridium beijerinckii</name>
    <name type="common">Clostridium MP</name>
    <dbReference type="NCBI Taxonomy" id="1520"/>
    <lineage>
        <taxon>Bacteria</taxon>
        <taxon>Bacillati</taxon>
        <taxon>Bacillota</taxon>
        <taxon>Clostridia</taxon>
        <taxon>Eubacteriales</taxon>
        <taxon>Clostridiaceae</taxon>
        <taxon>Clostridium</taxon>
    </lineage>
</organism>
<feature type="region of interest" description="Disordered" evidence="14">
    <location>
        <begin position="59"/>
        <end position="89"/>
    </location>
</feature>
<feature type="transmembrane region" description="Helical" evidence="15">
    <location>
        <begin position="12"/>
        <end position="37"/>
    </location>
</feature>
<keyword evidence="5" id="KW-0597">Phosphoprotein</keyword>
<dbReference type="PROSITE" id="PS50109">
    <property type="entry name" value="HIS_KIN"/>
    <property type="match status" value="1"/>
</dbReference>
<dbReference type="Pfam" id="PF00512">
    <property type="entry name" value="HisKA"/>
    <property type="match status" value="1"/>
</dbReference>
<keyword evidence="11 15" id="KW-1133">Transmembrane helix</keyword>
<comment type="caution">
    <text evidence="18">The sequence shown here is derived from an EMBL/GenBank/DDBJ whole genome shotgun (WGS) entry which is preliminary data.</text>
</comment>
<dbReference type="Gene3D" id="3.30.565.10">
    <property type="entry name" value="Histidine kinase-like ATPase, C-terminal domain"/>
    <property type="match status" value="1"/>
</dbReference>
<sequence>MKRDTIKWRFFKYNIFVIIMLITFTALVFNLVMHLYIEKDIVAQLNKIASNAEDTALQHGPDFFPNAPPAPPHEAQDENKSTFHDNTTVPIEDTHESNDLFRYYFMLDHSLKKPLTLLNADFILLDENGDKIIPFPDRPDFTPPDLMKQVIAEIHNSKKINQEQYINFHLSSSEYVAIIKPVFDKNSFGLGWIIIYSDIQKINQLKLVINIILFLILIFSALITTIFSSRVSKKISEPFFHLNQHISNISERNFGHKIEMPVYDELREFVNNINVMSEKLGIHDKAQKTFLQNVSHEFRTPLMSIQSYAEGIKYEVIDSNSAVEVILSEIKRMTHLVEDLLYLSRLDAIEENYNYSNLNFNDLLNSCLQRMSLLAQNENINISSNISSDSIIVSGDEEKLSRAIDNILSNCIRYADRVVKLKLKTIDDNRISISISDDGPGFKDSDLSNIFERFYKGKNGNFGLGLSISKNIIEKLNGKISAKNSASGALFIIELPLVNVSD</sequence>
<dbReference type="InterPro" id="IPR050398">
    <property type="entry name" value="HssS/ArlS-like"/>
</dbReference>
<evidence type="ECO:0000256" key="1">
    <source>
        <dbReference type="ARBA" id="ARBA00000085"/>
    </source>
</evidence>
<feature type="transmembrane region" description="Helical" evidence="15">
    <location>
        <begin position="207"/>
        <end position="227"/>
    </location>
</feature>
<evidence type="ECO:0000256" key="4">
    <source>
        <dbReference type="ARBA" id="ARBA00022475"/>
    </source>
</evidence>
<dbReference type="CDD" id="cd00082">
    <property type="entry name" value="HisKA"/>
    <property type="match status" value="1"/>
</dbReference>
<comment type="subcellular location">
    <subcellularLocation>
        <location evidence="2">Cell membrane</location>
        <topology evidence="2">Multi-pass membrane protein</topology>
    </subcellularLocation>
</comment>
<evidence type="ECO:0000256" key="13">
    <source>
        <dbReference type="ARBA" id="ARBA00023136"/>
    </source>
</evidence>
<dbReference type="InterPro" id="IPR036890">
    <property type="entry name" value="HATPase_C_sf"/>
</dbReference>
<dbReference type="InterPro" id="IPR003660">
    <property type="entry name" value="HAMP_dom"/>
</dbReference>
<evidence type="ECO:0000256" key="3">
    <source>
        <dbReference type="ARBA" id="ARBA00012438"/>
    </source>
</evidence>
<dbReference type="InterPro" id="IPR036097">
    <property type="entry name" value="HisK_dim/P_sf"/>
</dbReference>
<dbReference type="InterPro" id="IPR003661">
    <property type="entry name" value="HisK_dim/P_dom"/>
</dbReference>
<accession>A0AAW3W5Q9</accession>
<evidence type="ECO:0000256" key="7">
    <source>
        <dbReference type="ARBA" id="ARBA00022692"/>
    </source>
</evidence>
<feature type="domain" description="Histidine kinase" evidence="16">
    <location>
        <begin position="293"/>
        <end position="499"/>
    </location>
</feature>
<evidence type="ECO:0000256" key="10">
    <source>
        <dbReference type="ARBA" id="ARBA00022840"/>
    </source>
</evidence>